<dbReference type="Proteomes" id="UP000438429">
    <property type="component" value="Unassembled WGS sequence"/>
</dbReference>
<organism evidence="2 3">
    <name type="scientific">Scophthalmus maximus</name>
    <name type="common">Turbot</name>
    <name type="synonym">Psetta maxima</name>
    <dbReference type="NCBI Taxonomy" id="52904"/>
    <lineage>
        <taxon>Eukaryota</taxon>
        <taxon>Metazoa</taxon>
        <taxon>Chordata</taxon>
        <taxon>Craniata</taxon>
        <taxon>Vertebrata</taxon>
        <taxon>Euteleostomi</taxon>
        <taxon>Actinopterygii</taxon>
        <taxon>Neopterygii</taxon>
        <taxon>Teleostei</taxon>
        <taxon>Neoteleostei</taxon>
        <taxon>Acanthomorphata</taxon>
        <taxon>Carangaria</taxon>
        <taxon>Pleuronectiformes</taxon>
        <taxon>Pleuronectoidei</taxon>
        <taxon>Scophthalmidae</taxon>
        <taxon>Scophthalmus</taxon>
    </lineage>
</organism>
<accession>A0A6A4T6N4</accession>
<sequence>MPPSLALRDPGIHPFVLRAFRRGVKPRGAQRGILSRDQPSGTKTSFDTGRFRTGRGGMRARALRYTGPSSGIDDPLH</sequence>
<gene>
    <name evidence="2" type="ORF">F2P81_007875</name>
</gene>
<comment type="caution">
    <text evidence="2">The sequence shown here is derived from an EMBL/GenBank/DDBJ whole genome shotgun (WGS) entry which is preliminary data.</text>
</comment>
<name>A0A6A4T6N4_SCOMX</name>
<feature type="compositionally biased region" description="Polar residues" evidence="1">
    <location>
        <begin position="37"/>
        <end position="47"/>
    </location>
</feature>
<dbReference type="EMBL" id="VEVO01000007">
    <property type="protein sequence ID" value="KAF0039640.1"/>
    <property type="molecule type" value="Genomic_DNA"/>
</dbReference>
<reference evidence="2 3" key="1">
    <citation type="submission" date="2019-06" db="EMBL/GenBank/DDBJ databases">
        <title>Draft genomes of female and male turbot (Scophthalmus maximus).</title>
        <authorList>
            <person name="Xu H."/>
            <person name="Xu X.-W."/>
            <person name="Shao C."/>
            <person name="Chen S."/>
        </authorList>
    </citation>
    <scope>NUCLEOTIDE SEQUENCE [LARGE SCALE GENOMIC DNA]</scope>
    <source>
        <strain evidence="2">Ysfricsl-2016a</strain>
        <tissue evidence="2">Blood</tissue>
    </source>
</reference>
<dbReference type="AlphaFoldDB" id="A0A6A4T6N4"/>
<proteinExistence type="predicted"/>
<protein>
    <submittedName>
        <fullName evidence="2">Uncharacterized protein</fullName>
    </submittedName>
</protein>
<evidence type="ECO:0000313" key="2">
    <source>
        <dbReference type="EMBL" id="KAF0039640.1"/>
    </source>
</evidence>
<feature type="region of interest" description="Disordered" evidence="1">
    <location>
        <begin position="27"/>
        <end position="77"/>
    </location>
</feature>
<evidence type="ECO:0000256" key="1">
    <source>
        <dbReference type="SAM" id="MobiDB-lite"/>
    </source>
</evidence>
<evidence type="ECO:0000313" key="3">
    <source>
        <dbReference type="Proteomes" id="UP000438429"/>
    </source>
</evidence>